<dbReference type="Proteomes" id="UP000282832">
    <property type="component" value="Unassembled WGS sequence"/>
</dbReference>
<dbReference type="AlphaFoldDB" id="A0A437PMD9"/>
<dbReference type="PANTHER" id="PTHR43682">
    <property type="entry name" value="LACTATE UTILIZATION PROTEIN C"/>
    <property type="match status" value="1"/>
</dbReference>
<reference evidence="2 3" key="1">
    <citation type="submission" date="2019-01" db="EMBL/GenBank/DDBJ databases">
        <authorList>
            <person name="Chen W.-M."/>
        </authorList>
    </citation>
    <scope>NUCLEOTIDE SEQUENCE [LARGE SCALE GENOMIC DNA]</scope>
    <source>
        <strain evidence="2 3">FSY-15</strain>
    </source>
</reference>
<organism evidence="2 3">
    <name type="scientific">Sandaracinomonas limnophila</name>
    <dbReference type="NCBI Taxonomy" id="1862386"/>
    <lineage>
        <taxon>Bacteria</taxon>
        <taxon>Pseudomonadati</taxon>
        <taxon>Bacteroidota</taxon>
        <taxon>Cytophagia</taxon>
        <taxon>Cytophagales</taxon>
        <taxon>Flectobacillaceae</taxon>
        <taxon>Sandaracinomonas</taxon>
    </lineage>
</organism>
<evidence type="ECO:0000313" key="3">
    <source>
        <dbReference type="Proteomes" id="UP000282832"/>
    </source>
</evidence>
<dbReference type="Gene3D" id="3.40.50.10420">
    <property type="entry name" value="NagB/RpiA/CoA transferase-like"/>
    <property type="match status" value="1"/>
</dbReference>
<protein>
    <recommendedName>
        <fullName evidence="1">LUD domain-containing protein</fullName>
    </recommendedName>
</protein>
<comment type="caution">
    <text evidence="2">The sequence shown here is derived from an EMBL/GenBank/DDBJ whole genome shotgun (WGS) entry which is preliminary data.</text>
</comment>
<proteinExistence type="predicted"/>
<dbReference type="InterPro" id="IPR003741">
    <property type="entry name" value="LUD_dom"/>
</dbReference>
<keyword evidence="3" id="KW-1185">Reference proteome</keyword>
<name>A0A437PMD9_9BACT</name>
<dbReference type="RefSeq" id="WP_127805036.1">
    <property type="nucleotide sequence ID" value="NZ_SACY01000005.1"/>
</dbReference>
<gene>
    <name evidence="2" type="ORF">EOJ36_10260</name>
</gene>
<evidence type="ECO:0000259" key="1">
    <source>
        <dbReference type="Pfam" id="PF02589"/>
    </source>
</evidence>
<dbReference type="Pfam" id="PF02589">
    <property type="entry name" value="LUD_dom"/>
    <property type="match status" value="1"/>
</dbReference>
<dbReference type="PANTHER" id="PTHR43682:SF1">
    <property type="entry name" value="LACTATE UTILIZATION PROTEIN C"/>
    <property type="match status" value="1"/>
</dbReference>
<dbReference type="OrthoDB" id="9794157at2"/>
<accession>A0A437PMD9</accession>
<sequence length="187" mass="20021">MTSRESILSKINALAPLGAQHPGDFKAIETDLGSHLEDFQNALTVVGAIGKVISKDQIDQAIKEVHPRKFVFTSDNVLENGLALSDVDVLLIQGKLGVAENGAIWISEDQLPHRVAPFICQHLVIQLKKENIVATMHAAYAKLGSNNPGFGLFLAGPSKTADIEQSLVIGAHGARSLAVLIIETLDE</sequence>
<feature type="domain" description="LUD" evidence="1">
    <location>
        <begin position="70"/>
        <end position="182"/>
    </location>
</feature>
<dbReference type="InterPro" id="IPR037171">
    <property type="entry name" value="NagB/RpiA_transferase-like"/>
</dbReference>
<dbReference type="SUPFAM" id="SSF100950">
    <property type="entry name" value="NagB/RpiA/CoA transferase-like"/>
    <property type="match status" value="1"/>
</dbReference>
<evidence type="ECO:0000313" key="2">
    <source>
        <dbReference type="EMBL" id="RVU23456.1"/>
    </source>
</evidence>
<dbReference type="InterPro" id="IPR024185">
    <property type="entry name" value="FTHF_cligase-like_sf"/>
</dbReference>
<dbReference type="EMBL" id="SACY01000005">
    <property type="protein sequence ID" value="RVU23456.1"/>
    <property type="molecule type" value="Genomic_DNA"/>
</dbReference>